<feature type="transmembrane region" description="Helical" evidence="10">
    <location>
        <begin position="128"/>
        <end position="147"/>
    </location>
</feature>
<keyword evidence="2" id="KW-1003">Cell membrane</keyword>
<name>A0ABM1MTP6_NICVS</name>
<dbReference type="PANTHER" id="PTHR21137">
    <property type="entry name" value="ODORANT RECEPTOR"/>
    <property type="match status" value="1"/>
</dbReference>
<feature type="transmembrane region" description="Helical" evidence="10">
    <location>
        <begin position="265"/>
        <end position="288"/>
    </location>
</feature>
<evidence type="ECO:0000313" key="12">
    <source>
        <dbReference type="RefSeq" id="XP_017777946.1"/>
    </source>
</evidence>
<comment type="caution">
    <text evidence="10">Lacks conserved residue(s) required for the propagation of feature annotation.</text>
</comment>
<evidence type="ECO:0000256" key="4">
    <source>
        <dbReference type="ARBA" id="ARBA00022692"/>
    </source>
</evidence>
<dbReference type="PANTHER" id="PTHR21137:SF3">
    <property type="entry name" value="ODORANT RECEPTOR 30A-RELATED"/>
    <property type="match status" value="1"/>
</dbReference>
<evidence type="ECO:0000256" key="1">
    <source>
        <dbReference type="ARBA" id="ARBA00004651"/>
    </source>
</evidence>
<gene>
    <name evidence="12" type="primary">LOC108563704</name>
</gene>
<evidence type="ECO:0000256" key="9">
    <source>
        <dbReference type="ARBA" id="ARBA00023224"/>
    </source>
</evidence>
<keyword evidence="7 10" id="KW-0472">Membrane</keyword>
<protein>
    <recommendedName>
        <fullName evidence="10">Odorant receptor</fullName>
    </recommendedName>
</protein>
<sequence>MAKDCYLKYNIIWLAFGGLWPSFFKHNKALHAVHIIYSLILCIYFTMFLLSEYIDLFQNLDAGLFEIVNNLTVTLLYTVTMVKLLVVMYSNKIRKIVQQIRITEHIILEGDDEEAKNIFYKAAKLNHLLNNGFMFLDFLTVELFYIYPFVHMFSNSPERPLPFKSWFPFDRYKYYHVSLGLQIMAGNVGGCFTGTTDILFWAFFIYGIAQIKILHSKIANLRRDSLQYSSKHGTDLDSSVKCLVIKCIRLHQIIIKYFKDVNASVNILMLLDFFICSLQFGCIGFQMIIGGFSVSQITTLEYLFVVMLQMFIFYWYANEIIIESQHLSMAVWESEFYEFSVDTQKTLLIIMMRSQKPLHITLGPFNPMSNAIAITIVRFSYSYVALLRQFYN</sequence>
<accession>A0ABM1MTP6</accession>
<keyword evidence="11" id="KW-1185">Reference proteome</keyword>
<evidence type="ECO:0000256" key="2">
    <source>
        <dbReference type="ARBA" id="ARBA00022475"/>
    </source>
</evidence>
<evidence type="ECO:0000256" key="8">
    <source>
        <dbReference type="ARBA" id="ARBA00023170"/>
    </source>
</evidence>
<evidence type="ECO:0000256" key="3">
    <source>
        <dbReference type="ARBA" id="ARBA00022606"/>
    </source>
</evidence>
<dbReference type="RefSeq" id="XP_017777946.1">
    <property type="nucleotide sequence ID" value="XM_017922457.1"/>
</dbReference>
<comment type="subcellular location">
    <subcellularLocation>
        <location evidence="1 10">Cell membrane</location>
        <topology evidence="1 10">Multi-pass membrane protein</topology>
    </subcellularLocation>
</comment>
<keyword evidence="3 10" id="KW-0716">Sensory transduction</keyword>
<proteinExistence type="inferred from homology"/>
<feature type="transmembrane region" description="Helical" evidence="10">
    <location>
        <begin position="300"/>
        <end position="317"/>
    </location>
</feature>
<comment type="similarity">
    <text evidence="10">Belongs to the insect chemoreceptor superfamily. Heteromeric odorant receptor channel (TC 1.A.69) family.</text>
</comment>
<keyword evidence="8 10" id="KW-0675">Receptor</keyword>
<dbReference type="Proteomes" id="UP000695000">
    <property type="component" value="Unplaced"/>
</dbReference>
<evidence type="ECO:0000256" key="5">
    <source>
        <dbReference type="ARBA" id="ARBA00022725"/>
    </source>
</evidence>
<organism evidence="11 12">
    <name type="scientific">Nicrophorus vespilloides</name>
    <name type="common">Boreal carrion beetle</name>
    <dbReference type="NCBI Taxonomy" id="110193"/>
    <lineage>
        <taxon>Eukaryota</taxon>
        <taxon>Metazoa</taxon>
        <taxon>Ecdysozoa</taxon>
        <taxon>Arthropoda</taxon>
        <taxon>Hexapoda</taxon>
        <taxon>Insecta</taxon>
        <taxon>Pterygota</taxon>
        <taxon>Neoptera</taxon>
        <taxon>Endopterygota</taxon>
        <taxon>Coleoptera</taxon>
        <taxon>Polyphaga</taxon>
        <taxon>Staphyliniformia</taxon>
        <taxon>Silphidae</taxon>
        <taxon>Nicrophorinae</taxon>
        <taxon>Nicrophorus</taxon>
    </lineage>
</organism>
<evidence type="ECO:0000313" key="11">
    <source>
        <dbReference type="Proteomes" id="UP000695000"/>
    </source>
</evidence>
<keyword evidence="5 10" id="KW-0552">Olfaction</keyword>
<keyword evidence="9 10" id="KW-0807">Transducer</keyword>
<evidence type="ECO:0000256" key="6">
    <source>
        <dbReference type="ARBA" id="ARBA00022989"/>
    </source>
</evidence>
<evidence type="ECO:0000256" key="7">
    <source>
        <dbReference type="ARBA" id="ARBA00023136"/>
    </source>
</evidence>
<evidence type="ECO:0000256" key="10">
    <source>
        <dbReference type="RuleBase" id="RU351113"/>
    </source>
</evidence>
<keyword evidence="4 10" id="KW-0812">Transmembrane</keyword>
<feature type="transmembrane region" description="Helical" evidence="10">
    <location>
        <begin position="74"/>
        <end position="91"/>
    </location>
</feature>
<dbReference type="InterPro" id="IPR004117">
    <property type="entry name" value="7tm6_olfct_rcpt"/>
</dbReference>
<feature type="transmembrane region" description="Helical" evidence="10">
    <location>
        <begin position="35"/>
        <end position="54"/>
    </location>
</feature>
<keyword evidence="6 10" id="KW-1133">Transmembrane helix</keyword>
<dbReference type="Pfam" id="PF02949">
    <property type="entry name" value="7tm_6"/>
    <property type="match status" value="1"/>
</dbReference>
<dbReference type="GeneID" id="108563704"/>
<reference evidence="12" key="1">
    <citation type="submission" date="2025-08" db="UniProtKB">
        <authorList>
            <consortium name="RefSeq"/>
        </authorList>
    </citation>
    <scope>IDENTIFICATION</scope>
    <source>
        <tissue evidence="12">Whole Larva</tissue>
    </source>
</reference>